<dbReference type="RefSeq" id="XP_022330676.1">
    <property type="nucleotide sequence ID" value="XM_022474968.1"/>
</dbReference>
<feature type="region of interest" description="Disordered" evidence="2">
    <location>
        <begin position="348"/>
        <end position="483"/>
    </location>
</feature>
<dbReference type="Proteomes" id="UP000694844">
    <property type="component" value="Chromosome 4"/>
</dbReference>
<dbReference type="GO" id="GO:0005524">
    <property type="term" value="F:ATP binding"/>
    <property type="evidence" value="ECO:0007669"/>
    <property type="project" value="InterPro"/>
</dbReference>
<dbReference type="InterPro" id="IPR050235">
    <property type="entry name" value="CK1_Ser-Thr_kinase"/>
</dbReference>
<dbReference type="RefSeq" id="XP_022330675.1">
    <property type="nucleotide sequence ID" value="XM_022474967.1"/>
</dbReference>
<accession>A0A8B8DUK0</accession>
<feature type="region of interest" description="Disordered" evidence="2">
    <location>
        <begin position="1"/>
        <end position="30"/>
    </location>
</feature>
<dbReference type="Gene3D" id="1.10.510.10">
    <property type="entry name" value="Transferase(Phosphotransferase) domain 1"/>
    <property type="match status" value="1"/>
</dbReference>
<feature type="compositionally biased region" description="Low complexity" evidence="2">
    <location>
        <begin position="444"/>
        <end position="453"/>
    </location>
</feature>
<feature type="compositionally biased region" description="Basic residues" evidence="2">
    <location>
        <begin position="461"/>
        <end position="471"/>
    </location>
</feature>
<organism evidence="4 7">
    <name type="scientific">Crassostrea virginica</name>
    <name type="common">Eastern oyster</name>
    <dbReference type="NCBI Taxonomy" id="6565"/>
    <lineage>
        <taxon>Eukaryota</taxon>
        <taxon>Metazoa</taxon>
        <taxon>Spiralia</taxon>
        <taxon>Lophotrochozoa</taxon>
        <taxon>Mollusca</taxon>
        <taxon>Bivalvia</taxon>
        <taxon>Autobranchia</taxon>
        <taxon>Pteriomorphia</taxon>
        <taxon>Ostreida</taxon>
        <taxon>Ostreoidea</taxon>
        <taxon>Ostreidae</taxon>
        <taxon>Crassostrea</taxon>
    </lineage>
</organism>
<evidence type="ECO:0000313" key="4">
    <source>
        <dbReference type="Proteomes" id="UP000694844"/>
    </source>
</evidence>
<evidence type="ECO:0000256" key="1">
    <source>
        <dbReference type="ARBA" id="ARBA00012513"/>
    </source>
</evidence>
<proteinExistence type="predicted"/>
<evidence type="ECO:0000313" key="7">
    <source>
        <dbReference type="RefSeq" id="XP_022330676.1"/>
    </source>
</evidence>
<keyword evidence="4" id="KW-1185">Reference proteome</keyword>
<dbReference type="GO" id="GO:0004674">
    <property type="term" value="F:protein serine/threonine kinase activity"/>
    <property type="evidence" value="ECO:0007669"/>
    <property type="project" value="UniProtKB-EC"/>
</dbReference>
<dbReference type="InterPro" id="IPR011009">
    <property type="entry name" value="Kinase-like_dom_sf"/>
</dbReference>
<dbReference type="RefSeq" id="XP_022330674.1">
    <property type="nucleotide sequence ID" value="XM_022474966.1"/>
</dbReference>
<dbReference type="PANTHER" id="PTHR11909">
    <property type="entry name" value="CASEIN KINASE-RELATED"/>
    <property type="match status" value="1"/>
</dbReference>
<evidence type="ECO:0000313" key="5">
    <source>
        <dbReference type="RefSeq" id="XP_022330674.1"/>
    </source>
</evidence>
<gene>
    <name evidence="5 6 7" type="primary">LOC111128978</name>
</gene>
<dbReference type="InterPro" id="IPR000719">
    <property type="entry name" value="Prot_kinase_dom"/>
</dbReference>
<dbReference type="Pfam" id="PF00069">
    <property type="entry name" value="Pkinase"/>
    <property type="match status" value="1"/>
</dbReference>
<dbReference type="GeneID" id="111128978"/>
<dbReference type="SMART" id="SM00220">
    <property type="entry name" value="S_TKc"/>
    <property type="match status" value="1"/>
</dbReference>
<dbReference type="EC" id="2.7.11.1" evidence="1"/>
<sequence>MPKAKAEASTAARKPRAPKGPKLPDPFTNGTILQDLRKKQWKLGNEVGKGGFGLIYLASEDTASTVAPTAEHVIKIEPLSNGPLFCELHFYQRVSKPEMIDEWVKSKKMKYLGVPKYLAHGTHKRGSETFRFMVMPRFGSDLQKIFEGCGKKFAKETVLALGLRMVDALEYLHENGYVHADIKASNMLLGFNNKQELQDQVYLVDYGLALKYSPDGSHKVYKEDPRKAHDGTIEFTSTDAHKGVAPSRRGDLEILGFCMLQWLCGKLPWEDKLLDKNYVADSKFKYMKNIPSLMKACFPSGDSQDEILKFLTLVSKLGYEDKPDYNKYKALFRDGLKRLGIKDEWKLNLPTSGPPYKKGTKRKSEATVGESSSPKKSALEKVRGTPKASAASGSRQSTPKPAARSRQGTPQKGQGRGRPRKSPVNGRAVKSPLTMKSPAKAQAVKSPVKSPSKGSLTKPSSTRRKVKRSRAPKVDACVQTSPH</sequence>
<feature type="domain" description="Protein kinase" evidence="3">
    <location>
        <begin position="41"/>
        <end position="332"/>
    </location>
</feature>
<dbReference type="KEGG" id="cvn:111128978"/>
<dbReference type="AlphaFoldDB" id="A0A8B8DUK0"/>
<name>A0A8B8DUK0_CRAVI</name>
<dbReference type="PROSITE" id="PS50011">
    <property type="entry name" value="PROTEIN_KINASE_DOM"/>
    <property type="match status" value="1"/>
</dbReference>
<dbReference type="OrthoDB" id="2687620at2759"/>
<protein>
    <recommendedName>
        <fullName evidence="1">non-specific serine/threonine protein kinase</fullName>
        <ecNumber evidence="1">2.7.11.1</ecNumber>
    </recommendedName>
</protein>
<evidence type="ECO:0000256" key="2">
    <source>
        <dbReference type="SAM" id="MobiDB-lite"/>
    </source>
</evidence>
<evidence type="ECO:0000313" key="6">
    <source>
        <dbReference type="RefSeq" id="XP_022330675.1"/>
    </source>
</evidence>
<dbReference type="CDD" id="cd14015">
    <property type="entry name" value="STKc_VRK"/>
    <property type="match status" value="1"/>
</dbReference>
<evidence type="ECO:0000259" key="3">
    <source>
        <dbReference type="PROSITE" id="PS50011"/>
    </source>
</evidence>
<reference evidence="5 6" key="1">
    <citation type="submission" date="2025-04" db="UniProtKB">
        <authorList>
            <consortium name="RefSeq"/>
        </authorList>
    </citation>
    <scope>IDENTIFICATION</scope>
    <source>
        <tissue evidence="5 6">Whole sample</tissue>
    </source>
</reference>
<dbReference type="PROSITE" id="PS00108">
    <property type="entry name" value="PROTEIN_KINASE_ST"/>
    <property type="match status" value="1"/>
</dbReference>
<dbReference type="SUPFAM" id="SSF56112">
    <property type="entry name" value="Protein kinase-like (PK-like)"/>
    <property type="match status" value="1"/>
</dbReference>
<dbReference type="InterPro" id="IPR008271">
    <property type="entry name" value="Ser/Thr_kinase_AS"/>
</dbReference>